<protein>
    <submittedName>
        <fullName evidence="1">Uncharacterized protein</fullName>
    </submittedName>
</protein>
<dbReference type="EMBL" id="CADCXU010022572">
    <property type="protein sequence ID" value="CAB0010007.1"/>
    <property type="molecule type" value="Genomic_DNA"/>
</dbReference>
<evidence type="ECO:0000313" key="1">
    <source>
        <dbReference type="EMBL" id="CAB0010007.1"/>
    </source>
</evidence>
<dbReference type="AlphaFoldDB" id="A0A6H5H3C9"/>
<dbReference type="Proteomes" id="UP000479000">
    <property type="component" value="Unassembled WGS sequence"/>
</dbReference>
<keyword evidence="2" id="KW-1185">Reference proteome</keyword>
<name>A0A6H5H3C9_9HEMI</name>
<feature type="non-terminal residue" evidence="1">
    <location>
        <position position="63"/>
    </location>
</feature>
<gene>
    <name evidence="1" type="ORF">NTEN_LOCUS15072</name>
</gene>
<evidence type="ECO:0000313" key="2">
    <source>
        <dbReference type="Proteomes" id="UP000479000"/>
    </source>
</evidence>
<reference evidence="1 2" key="1">
    <citation type="submission" date="2020-02" db="EMBL/GenBank/DDBJ databases">
        <authorList>
            <person name="Ferguson B K."/>
        </authorList>
    </citation>
    <scope>NUCLEOTIDE SEQUENCE [LARGE SCALE GENOMIC DNA]</scope>
</reference>
<proteinExistence type="predicted"/>
<sequence>MITVTVVTLIIAKDEDFTSRKGWAEKARGYNLSSSSASEMLAKFCSWQYNTSLRPHDTALLIT</sequence>
<organism evidence="1 2">
    <name type="scientific">Nesidiocoris tenuis</name>
    <dbReference type="NCBI Taxonomy" id="355587"/>
    <lineage>
        <taxon>Eukaryota</taxon>
        <taxon>Metazoa</taxon>
        <taxon>Ecdysozoa</taxon>
        <taxon>Arthropoda</taxon>
        <taxon>Hexapoda</taxon>
        <taxon>Insecta</taxon>
        <taxon>Pterygota</taxon>
        <taxon>Neoptera</taxon>
        <taxon>Paraneoptera</taxon>
        <taxon>Hemiptera</taxon>
        <taxon>Heteroptera</taxon>
        <taxon>Panheteroptera</taxon>
        <taxon>Cimicomorpha</taxon>
        <taxon>Miridae</taxon>
        <taxon>Dicyphina</taxon>
        <taxon>Nesidiocoris</taxon>
    </lineage>
</organism>
<accession>A0A6H5H3C9</accession>